<dbReference type="InterPro" id="IPR036388">
    <property type="entry name" value="WH-like_DNA-bd_sf"/>
</dbReference>
<dbReference type="InterPro" id="IPR044974">
    <property type="entry name" value="Disease_R_plants"/>
</dbReference>
<keyword evidence="2" id="KW-0611">Plant defense</keyword>
<evidence type="ECO:0000256" key="3">
    <source>
        <dbReference type="ARBA" id="ARBA00022840"/>
    </source>
</evidence>
<dbReference type="InterPro" id="IPR058922">
    <property type="entry name" value="WHD_DRP"/>
</dbReference>
<dbReference type="SUPFAM" id="SSF52058">
    <property type="entry name" value="L domain-like"/>
    <property type="match status" value="1"/>
</dbReference>
<dbReference type="Gene3D" id="3.80.10.10">
    <property type="entry name" value="Ribonuclease Inhibitor"/>
    <property type="match status" value="1"/>
</dbReference>
<dbReference type="PANTHER" id="PTHR23155">
    <property type="entry name" value="DISEASE RESISTANCE PROTEIN RP"/>
    <property type="match status" value="1"/>
</dbReference>
<evidence type="ECO:0000259" key="4">
    <source>
        <dbReference type="Pfam" id="PF23559"/>
    </source>
</evidence>
<reference evidence="6" key="1">
    <citation type="submission" date="2025-08" db="UniProtKB">
        <authorList>
            <consortium name="RefSeq"/>
        </authorList>
    </citation>
    <scope>IDENTIFICATION</scope>
    <source>
        <tissue evidence="6">Leaves</tissue>
    </source>
</reference>
<gene>
    <name evidence="6" type="primary">LOC140015728</name>
</gene>
<name>A0ABM4VYN1_COFAR</name>
<keyword evidence="1" id="KW-0547">Nucleotide-binding</keyword>
<protein>
    <submittedName>
        <fullName evidence="6">Disease resistance protein RPM1-like</fullName>
    </submittedName>
</protein>
<evidence type="ECO:0000313" key="6">
    <source>
        <dbReference type="RefSeq" id="XP_071924646.1"/>
    </source>
</evidence>
<dbReference type="RefSeq" id="XP_071924646.1">
    <property type="nucleotide sequence ID" value="XM_072068545.1"/>
</dbReference>
<proteinExistence type="predicted"/>
<dbReference type="GeneID" id="140015728"/>
<dbReference type="PANTHER" id="PTHR23155:SF1205">
    <property type="entry name" value="DISEASE RESISTANCE PROTEIN RPM1"/>
    <property type="match status" value="1"/>
</dbReference>
<feature type="domain" description="Disease resistance protein winged helix" evidence="4">
    <location>
        <begin position="45"/>
        <end position="116"/>
    </location>
</feature>
<evidence type="ECO:0000313" key="5">
    <source>
        <dbReference type="Proteomes" id="UP001652660"/>
    </source>
</evidence>
<dbReference type="Proteomes" id="UP001652660">
    <property type="component" value="Chromosome 10c"/>
</dbReference>
<sequence length="254" mass="29019">MTCNSLSSELSGTDDPLLETMTNILWLGFSDLPYPLKRCFLYCCLFPEDYWIIPRRVIRLWVAEGFVGKIGNMAPEEVAETYRIGLVKRNVLQVVKRNAVGRLKRCQMHDLMRDIALSTSRIQKFCGIYDAQEASNDSGVRRLQLFHSKVDDLRSWSGMPKLRSLLVFNHIGKISPDSLPLLLRTSKVFRVLELQAAPIEKLSDELANLFNLRYLNIRMTKVNELNNSIGSMNDDVVQNHPHFSMNGKTDVEVA</sequence>
<evidence type="ECO:0000256" key="1">
    <source>
        <dbReference type="ARBA" id="ARBA00022741"/>
    </source>
</evidence>
<dbReference type="Gene3D" id="1.10.10.10">
    <property type="entry name" value="Winged helix-like DNA-binding domain superfamily/Winged helix DNA-binding domain"/>
    <property type="match status" value="1"/>
</dbReference>
<dbReference type="InterPro" id="IPR032675">
    <property type="entry name" value="LRR_dom_sf"/>
</dbReference>
<evidence type="ECO:0000256" key="2">
    <source>
        <dbReference type="ARBA" id="ARBA00022821"/>
    </source>
</evidence>
<organism evidence="5 6">
    <name type="scientific">Coffea arabica</name>
    <name type="common">Arabian coffee</name>
    <dbReference type="NCBI Taxonomy" id="13443"/>
    <lineage>
        <taxon>Eukaryota</taxon>
        <taxon>Viridiplantae</taxon>
        <taxon>Streptophyta</taxon>
        <taxon>Embryophyta</taxon>
        <taxon>Tracheophyta</taxon>
        <taxon>Spermatophyta</taxon>
        <taxon>Magnoliopsida</taxon>
        <taxon>eudicotyledons</taxon>
        <taxon>Gunneridae</taxon>
        <taxon>Pentapetalae</taxon>
        <taxon>asterids</taxon>
        <taxon>lamiids</taxon>
        <taxon>Gentianales</taxon>
        <taxon>Rubiaceae</taxon>
        <taxon>Ixoroideae</taxon>
        <taxon>Gardenieae complex</taxon>
        <taxon>Bertiereae - Coffeeae clade</taxon>
        <taxon>Coffeeae</taxon>
        <taxon>Coffea</taxon>
    </lineage>
</organism>
<keyword evidence="5" id="KW-1185">Reference proteome</keyword>
<dbReference type="Pfam" id="PF23559">
    <property type="entry name" value="WHD_DRP"/>
    <property type="match status" value="1"/>
</dbReference>
<accession>A0ABM4VYN1</accession>
<keyword evidence="3" id="KW-0067">ATP-binding</keyword>